<evidence type="ECO:0000259" key="5">
    <source>
        <dbReference type="PROSITE" id="PS51471"/>
    </source>
</evidence>
<accession>A0ABP5LLR6</accession>
<dbReference type="InterPro" id="IPR044861">
    <property type="entry name" value="IPNS-like_FE2OG_OXY"/>
</dbReference>
<keyword evidence="3" id="KW-0408">Iron</keyword>
<comment type="similarity">
    <text evidence="3">Belongs to the iron/ascorbate-dependent oxidoreductase family.</text>
</comment>
<sequence length="308" mass="33168">MHMYARLLGPADAGEIDRLFRDGTGALFVWTPREAAGVEASMAALKDLLTGLAPQDTFPGLDRLRADRQSFWLASRGLGTPFTPDPAFLESLDGDPAGGRRGAAFLHGNPQAGADLETLKESLDRALALSAAEVGIPRSWYPALTVRYRVIRYAPLRRRSAGIGMHPDGSVLSALVTDRPGLTLWRDAGTAVQPARDGTLVLPGSILHRWSEGRYDPTFHRVEVGRDAEPKFSMVAFLNFPDRSGIPRRGGTTAGRVFPNDVQACKEDDMDRGGGHWQRFAGPRPATEPRPATGPRSAAGPANALRAG</sequence>
<evidence type="ECO:0000256" key="4">
    <source>
        <dbReference type="SAM" id="MobiDB-lite"/>
    </source>
</evidence>
<keyword evidence="2" id="KW-0045">Antibiotic biosynthesis</keyword>
<dbReference type="InterPro" id="IPR027443">
    <property type="entry name" value="IPNS-like_sf"/>
</dbReference>
<comment type="pathway">
    <text evidence="1">Antibiotic biosynthesis.</text>
</comment>
<evidence type="ECO:0000256" key="1">
    <source>
        <dbReference type="ARBA" id="ARBA00004792"/>
    </source>
</evidence>
<evidence type="ECO:0000313" key="6">
    <source>
        <dbReference type="EMBL" id="GAA2147217.1"/>
    </source>
</evidence>
<gene>
    <name evidence="6" type="ORF">GCM10009760_37800</name>
</gene>
<evidence type="ECO:0000256" key="2">
    <source>
        <dbReference type="ARBA" id="ARBA00023194"/>
    </source>
</evidence>
<keyword evidence="3" id="KW-0479">Metal-binding</keyword>
<comment type="caution">
    <text evidence="6">The sequence shown here is derived from an EMBL/GenBank/DDBJ whole genome shotgun (WGS) entry which is preliminary data.</text>
</comment>
<dbReference type="PROSITE" id="PS51471">
    <property type="entry name" value="FE2OG_OXY"/>
    <property type="match status" value="1"/>
</dbReference>
<feature type="domain" description="Fe2OG dioxygenase" evidence="5">
    <location>
        <begin position="142"/>
        <end position="240"/>
    </location>
</feature>
<evidence type="ECO:0000256" key="3">
    <source>
        <dbReference type="RuleBase" id="RU003682"/>
    </source>
</evidence>
<reference evidence="7" key="1">
    <citation type="journal article" date="2019" name="Int. J. Syst. Evol. Microbiol.">
        <title>The Global Catalogue of Microorganisms (GCM) 10K type strain sequencing project: providing services to taxonomists for standard genome sequencing and annotation.</title>
        <authorList>
            <consortium name="The Broad Institute Genomics Platform"/>
            <consortium name="The Broad Institute Genome Sequencing Center for Infectious Disease"/>
            <person name="Wu L."/>
            <person name="Ma J."/>
        </authorList>
    </citation>
    <scope>NUCLEOTIDE SEQUENCE [LARGE SCALE GENOMIC DNA]</scope>
    <source>
        <strain evidence="7">JCM 14560</strain>
    </source>
</reference>
<dbReference type="EMBL" id="BAAANT010000021">
    <property type="protein sequence ID" value="GAA2147217.1"/>
    <property type="molecule type" value="Genomic_DNA"/>
</dbReference>
<dbReference type="Pfam" id="PF03171">
    <property type="entry name" value="2OG-FeII_Oxy"/>
    <property type="match status" value="1"/>
</dbReference>
<organism evidence="6 7">
    <name type="scientific">Kitasatospora kazusensis</name>
    <dbReference type="NCBI Taxonomy" id="407974"/>
    <lineage>
        <taxon>Bacteria</taxon>
        <taxon>Bacillati</taxon>
        <taxon>Actinomycetota</taxon>
        <taxon>Actinomycetes</taxon>
        <taxon>Kitasatosporales</taxon>
        <taxon>Streptomycetaceae</taxon>
        <taxon>Kitasatospora</taxon>
    </lineage>
</organism>
<name>A0ABP5LLR6_9ACTN</name>
<dbReference type="SUPFAM" id="SSF51197">
    <property type="entry name" value="Clavaminate synthase-like"/>
    <property type="match status" value="1"/>
</dbReference>
<proteinExistence type="inferred from homology"/>
<evidence type="ECO:0000313" key="7">
    <source>
        <dbReference type="Proteomes" id="UP001422759"/>
    </source>
</evidence>
<protein>
    <recommendedName>
        <fullName evidence="5">Fe2OG dioxygenase domain-containing protein</fullName>
    </recommendedName>
</protein>
<dbReference type="Proteomes" id="UP001422759">
    <property type="component" value="Unassembled WGS sequence"/>
</dbReference>
<keyword evidence="7" id="KW-1185">Reference proteome</keyword>
<dbReference type="Gene3D" id="2.60.120.330">
    <property type="entry name" value="B-lactam Antibiotic, Isopenicillin N Synthase, Chain"/>
    <property type="match status" value="1"/>
</dbReference>
<feature type="region of interest" description="Disordered" evidence="4">
    <location>
        <begin position="266"/>
        <end position="308"/>
    </location>
</feature>
<keyword evidence="3" id="KW-0560">Oxidoreductase</keyword>
<dbReference type="InterPro" id="IPR005123">
    <property type="entry name" value="Oxoglu/Fe-dep_dioxygenase_dom"/>
</dbReference>